<organism evidence="2 3">
    <name type="scientific">Hymenolepis diminuta</name>
    <name type="common">Rat tapeworm</name>
    <dbReference type="NCBI Taxonomy" id="6216"/>
    <lineage>
        <taxon>Eukaryota</taxon>
        <taxon>Metazoa</taxon>
        <taxon>Spiralia</taxon>
        <taxon>Lophotrochozoa</taxon>
        <taxon>Platyhelminthes</taxon>
        <taxon>Cestoda</taxon>
        <taxon>Eucestoda</taxon>
        <taxon>Cyclophyllidea</taxon>
        <taxon>Hymenolepididae</taxon>
        <taxon>Hymenolepis</taxon>
    </lineage>
</organism>
<name>A0A564Y418_HYMDI</name>
<evidence type="ECO:0000313" key="2">
    <source>
        <dbReference type="EMBL" id="VUZ42035.1"/>
    </source>
</evidence>
<gene>
    <name evidence="2" type="ORF">WMSIL1_LOCUS2693</name>
</gene>
<evidence type="ECO:0000259" key="1">
    <source>
        <dbReference type="Pfam" id="PF17906"/>
    </source>
</evidence>
<feature type="domain" description="Mos1 transposase HTH" evidence="1">
    <location>
        <begin position="6"/>
        <end position="57"/>
    </location>
</feature>
<reference evidence="2 3" key="1">
    <citation type="submission" date="2019-07" db="EMBL/GenBank/DDBJ databases">
        <authorList>
            <person name="Jastrzebski P J."/>
            <person name="Paukszto L."/>
            <person name="Jastrzebski P J."/>
        </authorList>
    </citation>
    <scope>NUCLEOTIDE SEQUENCE [LARGE SCALE GENOMIC DNA]</scope>
    <source>
        <strain evidence="2 3">WMS-il1</strain>
    </source>
</reference>
<evidence type="ECO:0000313" key="3">
    <source>
        <dbReference type="Proteomes" id="UP000321570"/>
    </source>
</evidence>
<protein>
    <recommendedName>
        <fullName evidence="1">Mos1 transposase HTH domain-containing protein</fullName>
    </recommendedName>
</protein>
<proteinExistence type="predicted"/>
<keyword evidence="3" id="KW-1185">Reference proteome</keyword>
<sequence>MYSPNKEHIRHILLFEFHQGNTTSSVAKTLKGTYVNDVVKEKICKKWFSLSRFKRNDFSLKDER</sequence>
<accession>A0A564Y418</accession>
<dbReference type="InterPro" id="IPR041426">
    <property type="entry name" value="Mos1_HTH"/>
</dbReference>
<dbReference type="EMBL" id="CABIJS010000077">
    <property type="protein sequence ID" value="VUZ42035.1"/>
    <property type="molecule type" value="Genomic_DNA"/>
</dbReference>
<dbReference type="Gene3D" id="1.10.10.1450">
    <property type="match status" value="1"/>
</dbReference>
<dbReference type="AlphaFoldDB" id="A0A564Y418"/>
<dbReference type="Pfam" id="PF17906">
    <property type="entry name" value="HTH_48"/>
    <property type="match status" value="1"/>
</dbReference>
<dbReference type="Proteomes" id="UP000321570">
    <property type="component" value="Unassembled WGS sequence"/>
</dbReference>